<feature type="compositionally biased region" description="Polar residues" evidence="1">
    <location>
        <begin position="36"/>
        <end position="55"/>
    </location>
</feature>
<evidence type="ECO:0000256" key="1">
    <source>
        <dbReference type="SAM" id="MobiDB-lite"/>
    </source>
</evidence>
<keyword evidence="2" id="KW-0732">Signal</keyword>
<dbReference type="AlphaFoldDB" id="A0A517PUW8"/>
<feature type="domain" description="PDZ" evidence="3">
    <location>
        <begin position="88"/>
        <end position="161"/>
    </location>
</feature>
<dbReference type="SMART" id="SM00228">
    <property type="entry name" value="PDZ"/>
    <property type="match status" value="1"/>
</dbReference>
<dbReference type="Pfam" id="PF13180">
    <property type="entry name" value="PDZ_2"/>
    <property type="match status" value="1"/>
</dbReference>
<dbReference type="OrthoDB" id="290772at2"/>
<dbReference type="GO" id="GO:0008233">
    <property type="term" value="F:peptidase activity"/>
    <property type="evidence" value="ECO:0007669"/>
    <property type="project" value="UniProtKB-KW"/>
</dbReference>
<protein>
    <submittedName>
        <fullName evidence="4">Serine protease Do-like HtrB</fullName>
        <ecNumber evidence="4">3.4.21.107</ecNumber>
    </submittedName>
</protein>
<name>A0A517PUW8_9PLAN</name>
<dbReference type="InterPro" id="IPR001478">
    <property type="entry name" value="PDZ"/>
</dbReference>
<evidence type="ECO:0000313" key="4">
    <source>
        <dbReference type="EMBL" id="QDT23159.1"/>
    </source>
</evidence>
<feature type="region of interest" description="Disordered" evidence="1">
    <location>
        <begin position="188"/>
        <end position="230"/>
    </location>
</feature>
<dbReference type="Gene3D" id="2.30.42.10">
    <property type="match status" value="1"/>
</dbReference>
<feature type="region of interest" description="Disordered" evidence="1">
    <location>
        <begin position="28"/>
        <end position="69"/>
    </location>
</feature>
<dbReference type="SUPFAM" id="SSF50156">
    <property type="entry name" value="PDZ domain-like"/>
    <property type="match status" value="1"/>
</dbReference>
<dbReference type="EMBL" id="CP036266">
    <property type="protein sequence ID" value="QDT23159.1"/>
    <property type="molecule type" value="Genomic_DNA"/>
</dbReference>
<sequence precursor="true">MKQFRWFFLSGLITSLIAIQTSVADETPLQAPKPGQPQSLQQNPTLNPAPSTSTDAAGPQGKFRVTTRSTGETEMRNFVGVVTEPIPAYLEAQLHDMLTAGQGIGIKMVVPDSPAQQAGLKPFDVLTSYNGKAITSSDILRKFVLDSDKGETIQLEVIRASRKQTVELTLTQKLFRYYKFQVTPLGQKPQLADNNQKSKPKKPDTGKDAPIAARSTETDPLGRKEPLNFNSPTTISTHNLCLLFVGKAKGDYSVEVNYQDETETLQSYHFAGNPREITEQIVDLPENVQLIINERLKELKLALQGKASFRLQIKPHMQGKDRFTRVLLSRATKEKSVRMVELDHPLGNRPSLNVNQILGNQVFTNELEQLTPAIQEQIRTMLHRIRIPTIRVHADSPI</sequence>
<feature type="signal peptide" evidence="2">
    <location>
        <begin position="1"/>
        <end position="24"/>
    </location>
</feature>
<dbReference type="InterPro" id="IPR036034">
    <property type="entry name" value="PDZ_sf"/>
</dbReference>
<dbReference type="EC" id="3.4.21.107" evidence="4"/>
<dbReference type="Proteomes" id="UP000320421">
    <property type="component" value="Chromosome"/>
</dbReference>
<accession>A0A517PUW8</accession>
<organism evidence="4 5">
    <name type="scientific">Gimesia chilikensis</name>
    <dbReference type="NCBI Taxonomy" id="2605989"/>
    <lineage>
        <taxon>Bacteria</taxon>
        <taxon>Pseudomonadati</taxon>
        <taxon>Planctomycetota</taxon>
        <taxon>Planctomycetia</taxon>
        <taxon>Planctomycetales</taxon>
        <taxon>Planctomycetaceae</taxon>
        <taxon>Gimesia</taxon>
    </lineage>
</organism>
<evidence type="ECO:0000313" key="5">
    <source>
        <dbReference type="Proteomes" id="UP000320421"/>
    </source>
</evidence>
<dbReference type="GO" id="GO:0006508">
    <property type="term" value="P:proteolysis"/>
    <property type="evidence" value="ECO:0007669"/>
    <property type="project" value="UniProtKB-KW"/>
</dbReference>
<gene>
    <name evidence="4" type="primary">htrB_2</name>
    <name evidence="4" type="ORF">HG66A1_49750</name>
</gene>
<keyword evidence="4" id="KW-0645">Protease</keyword>
<keyword evidence="4" id="KW-0378">Hydrolase</keyword>
<reference evidence="4 5" key="1">
    <citation type="submission" date="2019-02" db="EMBL/GenBank/DDBJ databases">
        <title>Deep-cultivation of Planctomycetes and their phenomic and genomic characterization uncovers novel biology.</title>
        <authorList>
            <person name="Wiegand S."/>
            <person name="Jogler M."/>
            <person name="Boedeker C."/>
            <person name="Pinto D."/>
            <person name="Vollmers J."/>
            <person name="Rivas-Marin E."/>
            <person name="Kohn T."/>
            <person name="Peeters S.H."/>
            <person name="Heuer A."/>
            <person name="Rast P."/>
            <person name="Oberbeckmann S."/>
            <person name="Bunk B."/>
            <person name="Jeske O."/>
            <person name="Meyerdierks A."/>
            <person name="Storesund J.E."/>
            <person name="Kallscheuer N."/>
            <person name="Luecker S."/>
            <person name="Lage O.M."/>
            <person name="Pohl T."/>
            <person name="Merkel B.J."/>
            <person name="Hornburger P."/>
            <person name="Mueller R.-W."/>
            <person name="Bruemmer F."/>
            <person name="Labrenz M."/>
            <person name="Spormann A.M."/>
            <person name="Op den Camp H."/>
            <person name="Overmann J."/>
            <person name="Amann R."/>
            <person name="Jetten M.S.M."/>
            <person name="Mascher T."/>
            <person name="Medema M.H."/>
            <person name="Devos D.P."/>
            <person name="Kaster A.-K."/>
            <person name="Ovreas L."/>
            <person name="Rohde M."/>
            <person name="Galperin M.Y."/>
            <person name="Jogler C."/>
        </authorList>
    </citation>
    <scope>NUCLEOTIDE SEQUENCE [LARGE SCALE GENOMIC DNA]</scope>
    <source>
        <strain evidence="4 5">HG66A1</strain>
    </source>
</reference>
<dbReference type="RefSeq" id="WP_145190154.1">
    <property type="nucleotide sequence ID" value="NZ_CP036266.1"/>
</dbReference>
<evidence type="ECO:0000259" key="3">
    <source>
        <dbReference type="SMART" id="SM00228"/>
    </source>
</evidence>
<keyword evidence="5" id="KW-1185">Reference proteome</keyword>
<feature type="chain" id="PRO_5021823816" evidence="2">
    <location>
        <begin position="25"/>
        <end position="398"/>
    </location>
</feature>
<proteinExistence type="predicted"/>
<evidence type="ECO:0000256" key="2">
    <source>
        <dbReference type="SAM" id="SignalP"/>
    </source>
</evidence>
<feature type="compositionally biased region" description="Basic and acidic residues" evidence="1">
    <location>
        <begin position="216"/>
        <end position="226"/>
    </location>
</feature>